<dbReference type="Gene3D" id="3.10.350.10">
    <property type="entry name" value="LysM domain"/>
    <property type="match status" value="1"/>
</dbReference>
<dbReference type="PANTHER" id="PTHR33648">
    <property type="entry name" value="EMBRYO SAC 1"/>
    <property type="match status" value="1"/>
</dbReference>
<keyword evidence="2" id="KW-1185">Reference proteome</keyword>
<evidence type="ECO:0000313" key="1">
    <source>
        <dbReference type="EMBL" id="KAL0923464.1"/>
    </source>
</evidence>
<protein>
    <recommendedName>
        <fullName evidence="3">LysM domain-containing protein</fullName>
    </recommendedName>
</protein>
<reference evidence="1 2" key="1">
    <citation type="journal article" date="2024" name="Plant Biotechnol. J.">
        <title>Dendrobium thyrsiflorum genome and its molecular insights into genes involved in important horticultural traits.</title>
        <authorList>
            <person name="Chen B."/>
            <person name="Wang J.Y."/>
            <person name="Zheng P.J."/>
            <person name="Li K.L."/>
            <person name="Liang Y.M."/>
            <person name="Chen X.F."/>
            <person name="Zhang C."/>
            <person name="Zhao X."/>
            <person name="He X."/>
            <person name="Zhang G.Q."/>
            <person name="Liu Z.J."/>
            <person name="Xu Q."/>
        </authorList>
    </citation>
    <scope>NUCLEOTIDE SEQUENCE [LARGE SCALE GENOMIC DNA]</scope>
    <source>
        <strain evidence="1">GZMU011</strain>
    </source>
</reference>
<gene>
    <name evidence="1" type="ORF">M5K25_007522</name>
</gene>
<dbReference type="AlphaFoldDB" id="A0ABD0VEC4"/>
<dbReference type="InterPro" id="IPR018392">
    <property type="entry name" value="LysM"/>
</dbReference>
<name>A0ABD0VEC4_DENTH</name>
<comment type="caution">
    <text evidence="1">The sequence shown here is derived from an EMBL/GenBank/DDBJ whole genome shotgun (WGS) entry which is preliminary data.</text>
</comment>
<sequence length="113" mass="12221">MASLSRRKLILEKALATADTVSSCLALGLALLLLMSSVWEPSSSVEAREAIHGAKLAGNRPCDELYVVGEGETLNTISAKCEDPYIVERNPHVYDPDDVYPGLVLQIIPSKPK</sequence>
<evidence type="ECO:0000313" key="2">
    <source>
        <dbReference type="Proteomes" id="UP001552299"/>
    </source>
</evidence>
<dbReference type="InterPro" id="IPR036779">
    <property type="entry name" value="LysM_dom_sf"/>
</dbReference>
<proteinExistence type="predicted"/>
<accession>A0ABD0VEC4</accession>
<dbReference type="CDD" id="cd00118">
    <property type="entry name" value="LysM"/>
    <property type="match status" value="1"/>
</dbReference>
<dbReference type="Proteomes" id="UP001552299">
    <property type="component" value="Unassembled WGS sequence"/>
</dbReference>
<dbReference type="EMBL" id="JANQDX010000006">
    <property type="protein sequence ID" value="KAL0923464.1"/>
    <property type="molecule type" value="Genomic_DNA"/>
</dbReference>
<evidence type="ECO:0008006" key="3">
    <source>
        <dbReference type="Google" id="ProtNLM"/>
    </source>
</evidence>
<dbReference type="PANTHER" id="PTHR33648:SF15">
    <property type="entry name" value="OS04G0572800 PROTEIN"/>
    <property type="match status" value="1"/>
</dbReference>
<organism evidence="1 2">
    <name type="scientific">Dendrobium thyrsiflorum</name>
    <name type="common">Pinecone-like raceme dendrobium</name>
    <name type="synonym">Orchid</name>
    <dbReference type="NCBI Taxonomy" id="117978"/>
    <lineage>
        <taxon>Eukaryota</taxon>
        <taxon>Viridiplantae</taxon>
        <taxon>Streptophyta</taxon>
        <taxon>Embryophyta</taxon>
        <taxon>Tracheophyta</taxon>
        <taxon>Spermatophyta</taxon>
        <taxon>Magnoliopsida</taxon>
        <taxon>Liliopsida</taxon>
        <taxon>Asparagales</taxon>
        <taxon>Orchidaceae</taxon>
        <taxon>Epidendroideae</taxon>
        <taxon>Malaxideae</taxon>
        <taxon>Dendrobiinae</taxon>
        <taxon>Dendrobium</taxon>
    </lineage>
</organism>